<dbReference type="Proteomes" id="UP001152320">
    <property type="component" value="Chromosome 1"/>
</dbReference>
<keyword evidence="1" id="KW-0472">Membrane</keyword>
<comment type="caution">
    <text evidence="2">The sequence shown here is derived from an EMBL/GenBank/DDBJ whole genome shotgun (WGS) entry which is preliminary data.</text>
</comment>
<feature type="transmembrane region" description="Helical" evidence="1">
    <location>
        <begin position="26"/>
        <end position="43"/>
    </location>
</feature>
<gene>
    <name evidence="2" type="ORF">HOLleu_04322</name>
</gene>
<evidence type="ECO:0000256" key="1">
    <source>
        <dbReference type="SAM" id="Phobius"/>
    </source>
</evidence>
<keyword evidence="3" id="KW-1185">Reference proteome</keyword>
<keyword evidence="1" id="KW-0812">Transmembrane</keyword>
<protein>
    <submittedName>
        <fullName evidence="2">Uncharacterized protein</fullName>
    </submittedName>
</protein>
<reference evidence="2" key="1">
    <citation type="submission" date="2021-10" db="EMBL/GenBank/DDBJ databases">
        <title>Tropical sea cucumber genome reveals ecological adaptation and Cuvierian tubules defense mechanism.</title>
        <authorList>
            <person name="Chen T."/>
        </authorList>
    </citation>
    <scope>NUCLEOTIDE SEQUENCE</scope>
    <source>
        <strain evidence="2">Nanhai2018</strain>
        <tissue evidence="2">Muscle</tissue>
    </source>
</reference>
<organism evidence="2 3">
    <name type="scientific">Holothuria leucospilota</name>
    <name type="common">Black long sea cucumber</name>
    <name type="synonym">Mertensiothuria leucospilota</name>
    <dbReference type="NCBI Taxonomy" id="206669"/>
    <lineage>
        <taxon>Eukaryota</taxon>
        <taxon>Metazoa</taxon>
        <taxon>Echinodermata</taxon>
        <taxon>Eleutherozoa</taxon>
        <taxon>Echinozoa</taxon>
        <taxon>Holothuroidea</taxon>
        <taxon>Aspidochirotacea</taxon>
        <taxon>Aspidochirotida</taxon>
        <taxon>Holothuriidae</taxon>
        <taxon>Holothuria</taxon>
    </lineage>
</organism>
<accession>A0A9Q1CT56</accession>
<dbReference type="EMBL" id="JAIZAY010000001">
    <property type="protein sequence ID" value="KAJ8050936.1"/>
    <property type="molecule type" value="Genomic_DNA"/>
</dbReference>
<dbReference type="AlphaFoldDB" id="A0A9Q1CT56"/>
<sequence length="51" mass="5418">MFSLTAILANVLVAVMDVPNESDDRMTVALIILNVLVIAIVAGKQSSFSNL</sequence>
<name>A0A9Q1CT56_HOLLE</name>
<evidence type="ECO:0000313" key="2">
    <source>
        <dbReference type="EMBL" id="KAJ8050936.1"/>
    </source>
</evidence>
<keyword evidence="1" id="KW-1133">Transmembrane helix</keyword>
<evidence type="ECO:0000313" key="3">
    <source>
        <dbReference type="Proteomes" id="UP001152320"/>
    </source>
</evidence>
<proteinExistence type="predicted"/>